<proteinExistence type="predicted"/>
<evidence type="ECO:0000256" key="1">
    <source>
        <dbReference type="ARBA" id="ARBA00004240"/>
    </source>
</evidence>
<keyword evidence="4" id="KW-0256">Endoplasmic reticulum</keyword>
<protein>
    <recommendedName>
        <fullName evidence="9">3-dehydrosphinganine reductase</fullName>
        <ecNumber evidence="9">1.1.1.102</ecNumber>
    </recommendedName>
</protein>
<evidence type="ECO:0000256" key="3">
    <source>
        <dbReference type="ARBA" id="ARBA00004991"/>
    </source>
</evidence>
<dbReference type="SUPFAM" id="SSF51735">
    <property type="entry name" value="NAD(P)-binding Rossmann-fold domains"/>
    <property type="match status" value="1"/>
</dbReference>
<dbReference type="InterPro" id="IPR036291">
    <property type="entry name" value="NAD(P)-bd_dom_sf"/>
</dbReference>
<dbReference type="RefSeq" id="XP_022284371.1">
    <property type="nucleotide sequence ID" value="XM_022428579.1"/>
</dbReference>
<evidence type="ECO:0000256" key="6">
    <source>
        <dbReference type="ARBA" id="ARBA00022919"/>
    </source>
</evidence>
<keyword evidence="8" id="KW-0443">Lipid metabolism</keyword>
<comment type="subcellular location">
    <subcellularLocation>
        <location evidence="1">Endoplasmic reticulum</location>
    </subcellularLocation>
</comment>
<dbReference type="STRING" id="1380566.A0A179FLA7"/>
<dbReference type="KEGG" id="pchm:VFPPC_07701"/>
<evidence type="ECO:0000256" key="7">
    <source>
        <dbReference type="ARBA" id="ARBA00023002"/>
    </source>
</evidence>
<organism evidence="12 13">
    <name type="scientific">Pochonia chlamydosporia 170</name>
    <dbReference type="NCBI Taxonomy" id="1380566"/>
    <lineage>
        <taxon>Eukaryota</taxon>
        <taxon>Fungi</taxon>
        <taxon>Dikarya</taxon>
        <taxon>Ascomycota</taxon>
        <taxon>Pezizomycotina</taxon>
        <taxon>Sordariomycetes</taxon>
        <taxon>Hypocreomycetidae</taxon>
        <taxon>Hypocreales</taxon>
        <taxon>Clavicipitaceae</taxon>
        <taxon>Pochonia</taxon>
    </lineage>
</organism>
<comment type="catalytic activity">
    <reaction evidence="11">
        <text>sphinganine + NADP(+) = 3-oxosphinganine + NADPH + H(+)</text>
        <dbReference type="Rhea" id="RHEA:22640"/>
        <dbReference type="ChEBI" id="CHEBI:15378"/>
        <dbReference type="ChEBI" id="CHEBI:57783"/>
        <dbReference type="ChEBI" id="CHEBI:57817"/>
        <dbReference type="ChEBI" id="CHEBI:58299"/>
        <dbReference type="ChEBI" id="CHEBI:58349"/>
        <dbReference type="EC" id="1.1.1.102"/>
    </reaction>
    <physiologicalReaction direction="right-to-left" evidence="11">
        <dbReference type="Rhea" id="RHEA:22642"/>
    </physiologicalReaction>
</comment>
<keyword evidence="13" id="KW-1185">Reference proteome</keyword>
<keyword evidence="6" id="KW-0746">Sphingolipid metabolism</keyword>
<evidence type="ECO:0000313" key="12">
    <source>
        <dbReference type="EMBL" id="OAQ66097.2"/>
    </source>
</evidence>
<dbReference type="GO" id="GO:0005789">
    <property type="term" value="C:endoplasmic reticulum membrane"/>
    <property type="evidence" value="ECO:0007669"/>
    <property type="project" value="TreeGrafter"/>
</dbReference>
<dbReference type="GO" id="GO:0006666">
    <property type="term" value="P:3-keto-sphinganine metabolic process"/>
    <property type="evidence" value="ECO:0007669"/>
    <property type="project" value="InterPro"/>
</dbReference>
<dbReference type="EC" id="1.1.1.102" evidence="9"/>
<dbReference type="InterPro" id="IPR045022">
    <property type="entry name" value="KDSR-like"/>
</dbReference>
<evidence type="ECO:0000256" key="4">
    <source>
        <dbReference type="ARBA" id="ARBA00022824"/>
    </source>
</evidence>
<evidence type="ECO:0000313" key="13">
    <source>
        <dbReference type="Proteomes" id="UP000078397"/>
    </source>
</evidence>
<dbReference type="GO" id="GO:0047560">
    <property type="term" value="F:3-dehydrosphinganine reductase activity"/>
    <property type="evidence" value="ECO:0007669"/>
    <property type="project" value="UniProtKB-EC"/>
</dbReference>
<evidence type="ECO:0000256" key="5">
    <source>
        <dbReference type="ARBA" id="ARBA00022857"/>
    </source>
</evidence>
<dbReference type="Proteomes" id="UP000078397">
    <property type="component" value="Unassembled WGS sequence"/>
</dbReference>
<evidence type="ECO:0000256" key="11">
    <source>
        <dbReference type="ARBA" id="ARBA00048930"/>
    </source>
</evidence>
<dbReference type="GeneID" id="28850513"/>
<evidence type="ECO:0000256" key="2">
    <source>
        <dbReference type="ARBA" id="ARBA00004760"/>
    </source>
</evidence>
<keyword evidence="7" id="KW-0560">Oxidoreductase</keyword>
<dbReference type="GO" id="GO:0030148">
    <property type="term" value="P:sphingolipid biosynthetic process"/>
    <property type="evidence" value="ECO:0007669"/>
    <property type="project" value="InterPro"/>
</dbReference>
<dbReference type="AlphaFoldDB" id="A0A179FLA7"/>
<dbReference type="Gene3D" id="3.40.50.720">
    <property type="entry name" value="NAD(P)-binding Rossmann-like Domain"/>
    <property type="match status" value="1"/>
</dbReference>
<accession>A0A179FLA7</accession>
<dbReference type="PANTHER" id="PTHR43550:SF3">
    <property type="entry name" value="3-KETODIHYDROSPHINGOSINE REDUCTASE"/>
    <property type="match status" value="1"/>
</dbReference>
<sequence length="277" mass="30044">MGFTNHFDARGKSVIVAGGSKGLGQELALQLVARGADVTVLARSLPSLKETKRLMEQHLLVPGQTVDCQSLDLTDKAAVVEYISSLDEPPWALVCVAGGTAEEIGFLADISPDAISSCMTKNYVSSAYIAQAVLKRWVTPTSEQKSNRVDSRHLVFTASTAALVSVPGYAAYAPTKAAIRSLADILRQEVLMYQSVPPIKVHCSFPGTIYTESFFQEQQAKPHLCKQIEGTLDDKGGMTAKEVARLTLQGLDRGQFFITPDFQTRLLLNNMRGPSPQ</sequence>
<comment type="pathway">
    <text evidence="3">Sphingolipid metabolism.</text>
</comment>
<keyword evidence="5" id="KW-0521">NADP</keyword>
<gene>
    <name evidence="12" type="ORF">VFPPC_07701</name>
</gene>
<dbReference type="PANTHER" id="PTHR43550">
    <property type="entry name" value="3-KETODIHYDROSPHINGOSINE REDUCTASE"/>
    <property type="match status" value="1"/>
</dbReference>
<dbReference type="Pfam" id="PF00106">
    <property type="entry name" value="adh_short"/>
    <property type="match status" value="1"/>
</dbReference>
<evidence type="ECO:0000256" key="9">
    <source>
        <dbReference type="ARBA" id="ARBA00026112"/>
    </source>
</evidence>
<dbReference type="InterPro" id="IPR002347">
    <property type="entry name" value="SDR_fam"/>
</dbReference>
<dbReference type="EMBL" id="LSBJ02000004">
    <property type="protein sequence ID" value="OAQ66097.2"/>
    <property type="molecule type" value="Genomic_DNA"/>
</dbReference>
<dbReference type="CDD" id="cd08939">
    <property type="entry name" value="KDSR-like_SDR_c"/>
    <property type="match status" value="1"/>
</dbReference>
<evidence type="ECO:0000256" key="10">
    <source>
        <dbReference type="ARBA" id="ARBA00044737"/>
    </source>
</evidence>
<reference evidence="12 13" key="1">
    <citation type="journal article" date="2016" name="PLoS Pathog.">
        <title>Biosynthesis of antibiotic leucinostatins in bio-control fungus Purpureocillium lilacinum and their inhibition on phytophthora revealed by genome mining.</title>
        <authorList>
            <person name="Wang G."/>
            <person name="Liu Z."/>
            <person name="Lin R."/>
            <person name="Li E."/>
            <person name="Mao Z."/>
            <person name="Ling J."/>
            <person name="Yang Y."/>
            <person name="Yin W.B."/>
            <person name="Xie B."/>
        </authorList>
    </citation>
    <scope>NUCLEOTIDE SEQUENCE [LARGE SCALE GENOMIC DNA]</scope>
    <source>
        <strain evidence="12">170</strain>
    </source>
</reference>
<comment type="pathway">
    <text evidence="2">Lipid metabolism; sphingolipid metabolism.</text>
</comment>
<comment type="caution">
    <text evidence="12">The sequence shown here is derived from an EMBL/GenBank/DDBJ whole genome shotgun (WGS) entry which is preliminary data.</text>
</comment>
<dbReference type="PRINTS" id="PR00081">
    <property type="entry name" value="GDHRDH"/>
</dbReference>
<evidence type="ECO:0000256" key="8">
    <source>
        <dbReference type="ARBA" id="ARBA00023098"/>
    </source>
</evidence>
<dbReference type="OrthoDB" id="10267115at2759"/>
<name>A0A179FLA7_METCM</name>
<comment type="function">
    <text evidence="10">Catalyzes the reduction of 3'-oxosphinganine (3-ketodihydrosphingosine/KDS) to sphinganine (dihydrosphingosine/DHS), the second step of de novo sphingolipid biosynthesis.</text>
</comment>